<protein>
    <recommendedName>
        <fullName evidence="4">FAD-binding domain-containing protein</fullName>
    </recommendedName>
</protein>
<keyword evidence="3" id="KW-0560">Oxidoreductase</keyword>
<keyword evidence="1" id="KW-0285">Flavoprotein</keyword>
<evidence type="ECO:0000313" key="6">
    <source>
        <dbReference type="Proteomes" id="UP001147733"/>
    </source>
</evidence>
<dbReference type="InterPro" id="IPR050641">
    <property type="entry name" value="RIFMO-like"/>
</dbReference>
<keyword evidence="6" id="KW-1185">Reference proteome</keyword>
<keyword evidence="2" id="KW-0274">FAD</keyword>
<dbReference type="Pfam" id="PF21274">
    <property type="entry name" value="Rng_hyd_C"/>
    <property type="match status" value="1"/>
</dbReference>
<proteinExistence type="predicted"/>
<accession>A0A9W9NPN6</accession>
<evidence type="ECO:0000256" key="3">
    <source>
        <dbReference type="ARBA" id="ARBA00023002"/>
    </source>
</evidence>
<reference evidence="5" key="1">
    <citation type="submission" date="2022-11" db="EMBL/GenBank/DDBJ databases">
        <authorList>
            <person name="Petersen C."/>
        </authorList>
    </citation>
    <scope>NUCLEOTIDE SEQUENCE</scope>
    <source>
        <strain evidence="5">IBT 23319</strain>
    </source>
</reference>
<evidence type="ECO:0000259" key="4">
    <source>
        <dbReference type="Pfam" id="PF01494"/>
    </source>
</evidence>
<dbReference type="EMBL" id="JAPQKT010000008">
    <property type="protein sequence ID" value="KAJ5222459.1"/>
    <property type="molecule type" value="Genomic_DNA"/>
</dbReference>
<sequence>MPPVIIVGGGPVGLVSSILLSLQEIPHVLFERHPGTSIHPKACGLNQRTMEIFRHIGVEDEVLRQSAPPETVSHTAWYTSLGSHGQQIYCRNAWGGGEYRARYEEASPCSYRILPQIRLEPILLNRARELNPNGLKHSTEVLTVAEHSEKVIVTVRNEDGTHEDWEAEYVLGSDGGRMMADQLGIAWEGEKDIFDMVSAHFHAPLSKIHPNPNAFISWFINPSLGGSIKSGYLYPLGPFPSNPSTEEWYFGCAMLPDDPQRFDTDAMISRIRKTLDLPDLQIDLRSVSHWYVGSIVTEKFRSKGGRAFLVGDAAHRIPPWGALGMNTGVQDAFNLIWKLAFTLRGTFQDNSSILDSYEEERRPIAKRVAYSSLFNLRSHGDAMDRAIGVSPEQSSAQNQLAMDAFFNKSHPEYAQKHRDVKRAQKTLDGEFCALGTEMGWFYPSIDIKKEGDENNHDGQIGPDGEFDIIHYHPSTIPGHHLPHFWLRRNNVTISSRDLLQSQHFLLLADSPVEWECLKDFRVPYQLELIDGKGGWEDVDGAWKKLKSTDEDCAILVRPDGIITYRDDPLLHDPMPELESILA</sequence>
<dbReference type="OrthoDB" id="2690153at2759"/>
<dbReference type="Gene3D" id="3.40.30.120">
    <property type="match status" value="1"/>
</dbReference>
<dbReference type="GO" id="GO:0071949">
    <property type="term" value="F:FAD binding"/>
    <property type="evidence" value="ECO:0007669"/>
    <property type="project" value="InterPro"/>
</dbReference>
<organism evidence="5 6">
    <name type="scientific">Penicillium citrinum</name>
    <dbReference type="NCBI Taxonomy" id="5077"/>
    <lineage>
        <taxon>Eukaryota</taxon>
        <taxon>Fungi</taxon>
        <taxon>Dikarya</taxon>
        <taxon>Ascomycota</taxon>
        <taxon>Pezizomycotina</taxon>
        <taxon>Eurotiomycetes</taxon>
        <taxon>Eurotiomycetidae</taxon>
        <taxon>Eurotiales</taxon>
        <taxon>Aspergillaceae</taxon>
        <taxon>Penicillium</taxon>
    </lineage>
</organism>
<dbReference type="InterPro" id="IPR036188">
    <property type="entry name" value="FAD/NAD-bd_sf"/>
</dbReference>
<feature type="domain" description="FAD-binding" evidence="4">
    <location>
        <begin position="3"/>
        <end position="369"/>
    </location>
</feature>
<evidence type="ECO:0000256" key="1">
    <source>
        <dbReference type="ARBA" id="ARBA00022630"/>
    </source>
</evidence>
<dbReference type="PANTHER" id="PTHR43004:SF8">
    <property type="entry name" value="FAD-BINDING DOMAIN-CONTAINING PROTEIN-RELATED"/>
    <property type="match status" value="1"/>
</dbReference>
<dbReference type="PANTHER" id="PTHR43004">
    <property type="entry name" value="TRK SYSTEM POTASSIUM UPTAKE PROTEIN"/>
    <property type="match status" value="1"/>
</dbReference>
<reference evidence="5" key="2">
    <citation type="journal article" date="2023" name="IMA Fungus">
        <title>Comparative genomic study of the Penicillium genus elucidates a diverse pangenome and 15 lateral gene transfer events.</title>
        <authorList>
            <person name="Petersen C."/>
            <person name="Sorensen T."/>
            <person name="Nielsen M.R."/>
            <person name="Sondergaard T.E."/>
            <person name="Sorensen J.L."/>
            <person name="Fitzpatrick D.A."/>
            <person name="Frisvad J.C."/>
            <person name="Nielsen K.L."/>
        </authorList>
    </citation>
    <scope>NUCLEOTIDE SEQUENCE</scope>
    <source>
        <strain evidence="5">IBT 23319</strain>
    </source>
</reference>
<dbReference type="SUPFAM" id="SSF51905">
    <property type="entry name" value="FAD/NAD(P)-binding domain"/>
    <property type="match status" value="1"/>
</dbReference>
<name>A0A9W9NPN6_PENCI</name>
<dbReference type="InterPro" id="IPR002938">
    <property type="entry name" value="FAD-bd"/>
</dbReference>
<dbReference type="PRINTS" id="PR00420">
    <property type="entry name" value="RNGMNOXGNASE"/>
</dbReference>
<dbReference type="AlphaFoldDB" id="A0A9W9NPN6"/>
<gene>
    <name evidence="5" type="ORF">N7469_008699</name>
</gene>
<dbReference type="GO" id="GO:0016709">
    <property type="term" value="F:oxidoreductase activity, acting on paired donors, with incorporation or reduction of molecular oxygen, NAD(P)H as one donor, and incorporation of one atom of oxygen"/>
    <property type="evidence" value="ECO:0007669"/>
    <property type="project" value="UniProtKB-ARBA"/>
</dbReference>
<dbReference type="Proteomes" id="UP001147733">
    <property type="component" value="Unassembled WGS sequence"/>
</dbReference>
<comment type="caution">
    <text evidence="5">The sequence shown here is derived from an EMBL/GenBank/DDBJ whole genome shotgun (WGS) entry which is preliminary data.</text>
</comment>
<evidence type="ECO:0000256" key="2">
    <source>
        <dbReference type="ARBA" id="ARBA00022827"/>
    </source>
</evidence>
<dbReference type="Pfam" id="PF01494">
    <property type="entry name" value="FAD_binding_3"/>
    <property type="match status" value="1"/>
</dbReference>
<evidence type="ECO:0000313" key="5">
    <source>
        <dbReference type="EMBL" id="KAJ5222459.1"/>
    </source>
</evidence>
<dbReference type="Gene3D" id="3.30.9.10">
    <property type="entry name" value="D-Amino Acid Oxidase, subunit A, domain 2"/>
    <property type="match status" value="1"/>
</dbReference>
<dbReference type="GeneID" id="81386784"/>
<dbReference type="RefSeq" id="XP_056497382.1">
    <property type="nucleotide sequence ID" value="XM_056647617.1"/>
</dbReference>
<dbReference type="Gene3D" id="3.50.50.60">
    <property type="entry name" value="FAD/NAD(P)-binding domain"/>
    <property type="match status" value="1"/>
</dbReference>